<name>X0TXQ7_9ZZZZ</name>
<feature type="non-terminal residue" evidence="1">
    <location>
        <position position="135"/>
    </location>
</feature>
<feature type="non-terminal residue" evidence="1">
    <location>
        <position position="1"/>
    </location>
</feature>
<comment type="caution">
    <text evidence="1">The sequence shown here is derived from an EMBL/GenBank/DDBJ whole genome shotgun (WGS) entry which is preliminary data.</text>
</comment>
<reference evidence="1" key="1">
    <citation type="journal article" date="2014" name="Front. Microbiol.">
        <title>High frequency of phylogenetically diverse reductive dehalogenase-homologous genes in deep subseafloor sedimentary metagenomes.</title>
        <authorList>
            <person name="Kawai M."/>
            <person name="Futagami T."/>
            <person name="Toyoda A."/>
            <person name="Takaki Y."/>
            <person name="Nishi S."/>
            <person name="Hori S."/>
            <person name="Arai W."/>
            <person name="Tsubouchi T."/>
            <person name="Morono Y."/>
            <person name="Uchiyama I."/>
            <person name="Ito T."/>
            <person name="Fujiyama A."/>
            <person name="Inagaki F."/>
            <person name="Takami H."/>
        </authorList>
    </citation>
    <scope>NUCLEOTIDE SEQUENCE</scope>
    <source>
        <strain evidence="1">Expedition CK06-06</strain>
    </source>
</reference>
<accession>X0TXQ7</accession>
<sequence>DHLYQLKAKSVIMAGGGYMTKHIVSGLPQEQKDAYDKFHYAAYMLANVWINNSRALDKLNFGYSGWIWNPRIAIYLTVADGITAAGHGPNRDPDRPNCITLWCPQLPDPELDGDYEEQGKRALAEMLSRSFEEYE</sequence>
<proteinExistence type="predicted"/>
<dbReference type="EMBL" id="BARS01013623">
    <property type="protein sequence ID" value="GAF98373.1"/>
    <property type="molecule type" value="Genomic_DNA"/>
</dbReference>
<gene>
    <name evidence="1" type="ORF">S01H1_23536</name>
</gene>
<protein>
    <submittedName>
        <fullName evidence="1">Uncharacterized protein</fullName>
    </submittedName>
</protein>
<dbReference type="AlphaFoldDB" id="X0TXQ7"/>
<evidence type="ECO:0000313" key="1">
    <source>
        <dbReference type="EMBL" id="GAF98373.1"/>
    </source>
</evidence>
<organism evidence="1">
    <name type="scientific">marine sediment metagenome</name>
    <dbReference type="NCBI Taxonomy" id="412755"/>
    <lineage>
        <taxon>unclassified sequences</taxon>
        <taxon>metagenomes</taxon>
        <taxon>ecological metagenomes</taxon>
    </lineage>
</organism>